<name>A0AA85IXV2_TRIRE</name>
<dbReference type="GO" id="GO:0031410">
    <property type="term" value="C:cytoplasmic vesicle"/>
    <property type="evidence" value="ECO:0007669"/>
    <property type="project" value="UniProtKB-SubCell"/>
</dbReference>
<feature type="binding site" evidence="17">
    <location>
        <position position="645"/>
    </location>
    <ligand>
        <name>Ca(2+)</name>
        <dbReference type="ChEBI" id="CHEBI:29108"/>
        <label>2</label>
    </ligand>
</feature>
<keyword evidence="5" id="KW-1003">Cell membrane</keyword>
<keyword evidence="7 20" id="KW-0812">Transmembrane</keyword>
<dbReference type="InterPro" id="IPR027359">
    <property type="entry name" value="Volt_channel_dom_sf"/>
</dbReference>
<dbReference type="Pfam" id="PF20519">
    <property type="entry name" value="Polycystin_dom"/>
    <property type="match status" value="1"/>
</dbReference>
<keyword evidence="11 20" id="KW-0472">Membrane</keyword>
<dbReference type="PRINTS" id="PR01433">
    <property type="entry name" value="POLYCYSTIN2"/>
</dbReference>
<comment type="subcellular location">
    <subcellularLocation>
        <location evidence="1">Cell projection</location>
        <location evidence="1">Cilium membrane</location>
        <topology evidence="1">Multi-pass membrane protein</topology>
    </subcellularLocation>
    <subcellularLocation>
        <location evidence="2">Cytoplasmic vesicle</location>
    </subcellularLocation>
</comment>
<dbReference type="GO" id="GO:0050982">
    <property type="term" value="P:detection of mechanical stimulus"/>
    <property type="evidence" value="ECO:0007669"/>
    <property type="project" value="TreeGrafter"/>
</dbReference>
<keyword evidence="8 20" id="KW-1133">Transmembrane helix</keyword>
<evidence type="ECO:0000256" key="6">
    <source>
        <dbReference type="ARBA" id="ARBA00022673"/>
    </source>
</evidence>
<evidence type="ECO:0000256" key="3">
    <source>
        <dbReference type="ARBA" id="ARBA00007200"/>
    </source>
</evidence>
<evidence type="ECO:0000313" key="23">
    <source>
        <dbReference type="WBParaSite" id="TREG1_115380.1"/>
    </source>
</evidence>
<evidence type="ECO:0000256" key="15">
    <source>
        <dbReference type="ARBA" id="ARBA00023303"/>
    </source>
</evidence>
<dbReference type="SUPFAM" id="SSF47473">
    <property type="entry name" value="EF-hand"/>
    <property type="match status" value="1"/>
</dbReference>
<organism evidence="22 23">
    <name type="scientific">Trichobilharzia regenti</name>
    <name type="common">Nasal bird schistosome</name>
    <dbReference type="NCBI Taxonomy" id="157069"/>
    <lineage>
        <taxon>Eukaryota</taxon>
        <taxon>Metazoa</taxon>
        <taxon>Spiralia</taxon>
        <taxon>Lophotrochozoa</taxon>
        <taxon>Platyhelminthes</taxon>
        <taxon>Trematoda</taxon>
        <taxon>Digenea</taxon>
        <taxon>Strigeidida</taxon>
        <taxon>Schistosomatoidea</taxon>
        <taxon>Schistosomatidae</taxon>
        <taxon>Trichobilharzia</taxon>
    </lineage>
</organism>
<sequence length="789" mass="90875">MASKSSDKQFMLSEKEFNSMAFDNAMMINSQDIDNIYDRNMEKINLSEIKPNQSTIKRADPDQYSCWSRFTHCLRGAWATRLTEDTSGNRELYIHTTLRELIIYVFFLATLMIVAYGPFNSNTYLLTSSMQNTFLTNQVPNGTDALNNVNTFDSLWSVIKGPIMDSWYTDSWYNSQPFVSENNLTLLYQNRLIGVPRLRQLRVASNSCAVPVYFSNDIKECFAEYHESNEDKTPFGLKVDTAWTYTSSQQLGMSTFWGSVGLYSGGGYYVDLSRNRNNASSQLDTLFQNLWLDRGTRVIFLHFTTYNANMNLFCVAEIAIEAPPSGGLTISNEFRTIKLLRYVTPFDYFVLSCECTFMMFVVYYIIEEIMEIKRHKWSYFASVWNCLDIVIIIISMVCCAFNIYRTINVLNLLEEVLQNPNIFANFQLLSIWQVNFNYAISFTVFLAWVKLFKYISFNKTMTQLSSTLGSCAKDLAGFAIMFFIVFFSFAQLGYLAFGTQAKDFSSFMTTVFTLFRIILGDFDFNALQTANRVFGPIYFIVYVFFVFFVLINMFIAIINETYSSVKSDLEKQPNEFEMKDFLKDRMQNMLQKMKIKKKRIENIQKALELSDLGKGGQVDFEVLRNHLKAKGFSDDEIKTVFEQFDVNKDNTLSQAEQLKMKAELEEQKIALVSELAKEEKLDLTAIESKGIESIKPPQVKLEVKQGEFMQLYKRVNRIENGMGQVIGHIEDVLKALALIEKAKVIRRETMTQFLQTIIASSPQDRGDHMDDIIQAGLDNMNSTVDLKNN</sequence>
<keyword evidence="22" id="KW-1185">Reference proteome</keyword>
<evidence type="ECO:0000256" key="16">
    <source>
        <dbReference type="ARBA" id="ARBA00023329"/>
    </source>
</evidence>
<reference evidence="22" key="1">
    <citation type="submission" date="2022-06" db="EMBL/GenBank/DDBJ databases">
        <authorList>
            <person name="Berger JAMES D."/>
            <person name="Berger JAMES D."/>
        </authorList>
    </citation>
    <scope>NUCLEOTIDE SEQUENCE [LARGE SCALE GENOMIC DNA]</scope>
</reference>
<evidence type="ECO:0000256" key="12">
    <source>
        <dbReference type="ARBA" id="ARBA00023157"/>
    </source>
</evidence>
<evidence type="ECO:0000256" key="8">
    <source>
        <dbReference type="ARBA" id="ARBA00022989"/>
    </source>
</evidence>
<keyword evidence="10 17" id="KW-0406">Ion transport</keyword>
<evidence type="ECO:0000256" key="18">
    <source>
        <dbReference type="PIRSR" id="PIRSR603915-2"/>
    </source>
</evidence>
<evidence type="ECO:0000256" key="4">
    <source>
        <dbReference type="ARBA" id="ARBA00022448"/>
    </source>
</evidence>
<dbReference type="InterPro" id="IPR013122">
    <property type="entry name" value="PKD1_2_channel"/>
</dbReference>
<dbReference type="WBParaSite" id="TREG1_115380.1">
    <property type="protein sequence ID" value="TREG1_115380.1"/>
    <property type="gene ID" value="TREG1_115380"/>
</dbReference>
<dbReference type="Gene3D" id="1.10.287.70">
    <property type="match status" value="1"/>
</dbReference>
<accession>A0AA85IXV2</accession>
<dbReference type="PANTHER" id="PTHR10877">
    <property type="entry name" value="POLYCYSTIN FAMILY MEMBER"/>
    <property type="match status" value="1"/>
</dbReference>
<dbReference type="Pfam" id="PF08016">
    <property type="entry name" value="PKD_channel"/>
    <property type="match status" value="1"/>
</dbReference>
<evidence type="ECO:0000256" key="13">
    <source>
        <dbReference type="ARBA" id="ARBA00023180"/>
    </source>
</evidence>
<feature type="transmembrane region" description="Helical" evidence="20">
    <location>
        <begin position="378"/>
        <end position="404"/>
    </location>
</feature>
<protein>
    <recommendedName>
        <fullName evidence="21">EF-hand domain-containing protein</fullName>
    </recommendedName>
</protein>
<evidence type="ECO:0000256" key="11">
    <source>
        <dbReference type="ARBA" id="ARBA00023136"/>
    </source>
</evidence>
<dbReference type="InterPro" id="IPR011992">
    <property type="entry name" value="EF-hand-dom_pair"/>
</dbReference>
<keyword evidence="6 17" id="KW-0107">Calcium channel</keyword>
<dbReference type="Gene3D" id="1.20.120.350">
    <property type="entry name" value="Voltage-gated potassium channels. Chain C"/>
    <property type="match status" value="1"/>
</dbReference>
<feature type="binding site" evidence="17">
    <location>
        <position position="649"/>
    </location>
    <ligand>
        <name>Ca(2+)</name>
        <dbReference type="ChEBI" id="CHEBI:29108"/>
        <label>2</label>
    </ligand>
</feature>
<dbReference type="FunFam" id="1.10.287.70:FF:000055">
    <property type="entry name" value="Polycystic kidney disease 2-like 1"/>
    <property type="match status" value="1"/>
</dbReference>
<proteinExistence type="inferred from homology"/>
<dbReference type="GO" id="GO:0060170">
    <property type="term" value="C:ciliary membrane"/>
    <property type="evidence" value="ECO:0007669"/>
    <property type="project" value="UniProtKB-SubCell"/>
</dbReference>
<evidence type="ECO:0000256" key="2">
    <source>
        <dbReference type="ARBA" id="ARBA00004541"/>
    </source>
</evidence>
<evidence type="ECO:0000256" key="7">
    <source>
        <dbReference type="ARBA" id="ARBA00022692"/>
    </source>
</evidence>
<keyword evidence="16" id="KW-0968">Cytoplasmic vesicle</keyword>
<dbReference type="GO" id="GO:0005509">
    <property type="term" value="F:calcium ion binding"/>
    <property type="evidence" value="ECO:0007669"/>
    <property type="project" value="InterPro"/>
</dbReference>
<reference evidence="23" key="2">
    <citation type="submission" date="2023-11" db="UniProtKB">
        <authorList>
            <consortium name="WormBaseParasite"/>
        </authorList>
    </citation>
    <scope>IDENTIFICATION</scope>
</reference>
<dbReference type="InterPro" id="IPR002048">
    <property type="entry name" value="EF_hand_dom"/>
</dbReference>
<dbReference type="InterPro" id="IPR051223">
    <property type="entry name" value="Polycystin"/>
</dbReference>
<keyword evidence="12" id="KW-1015">Disulfide bond</keyword>
<keyword evidence="14" id="KW-0966">Cell projection</keyword>
<evidence type="ECO:0000256" key="20">
    <source>
        <dbReference type="SAM" id="Phobius"/>
    </source>
</evidence>
<feature type="transmembrane region" description="Helical" evidence="20">
    <location>
        <begin position="436"/>
        <end position="455"/>
    </location>
</feature>
<dbReference type="Gene3D" id="1.10.238.10">
    <property type="entry name" value="EF-hand"/>
    <property type="match status" value="1"/>
</dbReference>
<dbReference type="Proteomes" id="UP000050795">
    <property type="component" value="Unassembled WGS sequence"/>
</dbReference>
<keyword evidence="4" id="KW-0813">Transport</keyword>
<feature type="coiled-coil region" evidence="19">
    <location>
        <begin position="648"/>
        <end position="681"/>
    </location>
</feature>
<feature type="coiled-coil region" evidence="19">
    <location>
        <begin position="579"/>
        <end position="606"/>
    </location>
</feature>
<dbReference type="PROSITE" id="PS50222">
    <property type="entry name" value="EF_HAND_2"/>
    <property type="match status" value="1"/>
</dbReference>
<dbReference type="InterPro" id="IPR003915">
    <property type="entry name" value="PKD_2"/>
</dbReference>
<evidence type="ECO:0000256" key="14">
    <source>
        <dbReference type="ARBA" id="ARBA00023273"/>
    </source>
</evidence>
<evidence type="ECO:0000256" key="19">
    <source>
        <dbReference type="SAM" id="Coils"/>
    </source>
</evidence>
<keyword evidence="9 19" id="KW-0175">Coiled coil</keyword>
<feature type="transmembrane region" description="Helical" evidence="20">
    <location>
        <begin position="536"/>
        <end position="558"/>
    </location>
</feature>
<keyword evidence="17" id="KW-0109">Calcium transport</keyword>
<keyword evidence="17" id="KW-0479">Metal-binding</keyword>
<feature type="domain" description="EF-hand" evidence="21">
    <location>
        <begin position="598"/>
        <end position="633"/>
    </location>
</feature>
<evidence type="ECO:0000256" key="10">
    <source>
        <dbReference type="ARBA" id="ARBA00023065"/>
    </source>
</evidence>
<dbReference type="InterPro" id="IPR046791">
    <property type="entry name" value="Polycystin_dom"/>
</dbReference>
<feature type="disulfide bond" evidence="18">
    <location>
        <begin position="208"/>
        <end position="221"/>
    </location>
</feature>
<dbReference type="GO" id="GO:0005262">
    <property type="term" value="F:calcium channel activity"/>
    <property type="evidence" value="ECO:0007669"/>
    <property type="project" value="UniProtKB-KW"/>
</dbReference>
<comment type="similarity">
    <text evidence="3">Belongs to the polycystin family.</text>
</comment>
<evidence type="ECO:0000256" key="9">
    <source>
        <dbReference type="ARBA" id="ARBA00023054"/>
    </source>
</evidence>
<evidence type="ECO:0000256" key="17">
    <source>
        <dbReference type="PIRSR" id="PIRSR603915-1"/>
    </source>
</evidence>
<feature type="transmembrane region" description="Helical" evidence="20">
    <location>
        <begin position="101"/>
        <end position="119"/>
    </location>
</feature>
<feature type="transmembrane region" description="Helical" evidence="20">
    <location>
        <begin position="348"/>
        <end position="366"/>
    </location>
</feature>
<evidence type="ECO:0000259" key="21">
    <source>
        <dbReference type="PROSITE" id="PS50222"/>
    </source>
</evidence>
<feature type="transmembrane region" description="Helical" evidence="20">
    <location>
        <begin position="475"/>
        <end position="498"/>
    </location>
</feature>
<feature type="binding site" evidence="17">
    <location>
        <position position="656"/>
    </location>
    <ligand>
        <name>Ca(2+)</name>
        <dbReference type="ChEBI" id="CHEBI:29108"/>
        <label>2</label>
    </ligand>
</feature>
<evidence type="ECO:0000313" key="22">
    <source>
        <dbReference type="Proteomes" id="UP000050795"/>
    </source>
</evidence>
<dbReference type="AlphaFoldDB" id="A0AA85IXV2"/>
<evidence type="ECO:0000256" key="5">
    <source>
        <dbReference type="ARBA" id="ARBA00022475"/>
    </source>
</evidence>
<keyword evidence="13" id="KW-0325">Glycoprotein</keyword>
<dbReference type="PANTHER" id="PTHR10877:SF183">
    <property type="entry name" value="AT14535P-RELATED"/>
    <property type="match status" value="1"/>
</dbReference>
<keyword evidence="17" id="KW-0106">Calcium</keyword>
<keyword evidence="15 17" id="KW-0407">Ion channel</keyword>
<dbReference type="Gene3D" id="1.20.5.340">
    <property type="match status" value="1"/>
</dbReference>
<evidence type="ECO:0000256" key="1">
    <source>
        <dbReference type="ARBA" id="ARBA00004272"/>
    </source>
</evidence>